<dbReference type="CDD" id="cd00519">
    <property type="entry name" value="Lipase_3"/>
    <property type="match status" value="1"/>
</dbReference>
<keyword evidence="15" id="KW-0472">Membrane</keyword>
<feature type="signal peptide" evidence="19">
    <location>
        <begin position="1"/>
        <end position="21"/>
    </location>
</feature>
<evidence type="ECO:0000256" key="3">
    <source>
        <dbReference type="ARBA" id="ARBA00004343"/>
    </source>
</evidence>
<dbReference type="GO" id="GO:0032585">
    <property type="term" value="C:multivesicular body membrane"/>
    <property type="evidence" value="ECO:0007669"/>
    <property type="project" value="UniProtKB-SubCell"/>
</dbReference>
<dbReference type="EMBL" id="JAACJP010000041">
    <property type="protein sequence ID" value="KAF5372758.1"/>
    <property type="molecule type" value="Genomic_DNA"/>
</dbReference>
<comment type="function">
    <text evidence="17">Lipase which is essential for lysis of subvacuolar cytoplasm to vacuole targeted bodies and intravacuolar autophagic bodies. Involved in the lysis of intravacuolar multivesicular body (MVB) vesicles. The intravacuolar membrane disintegration by ATG15 is critical to life span extension.</text>
</comment>
<dbReference type="InterPro" id="IPR002921">
    <property type="entry name" value="Fungal_lipase-type"/>
</dbReference>
<comment type="subunit">
    <text evidence="5">Binds to both phosphatidylinositol (PI) and phosphatidylinositol 3,5-bisphosphate (PIP2).</text>
</comment>
<keyword evidence="12" id="KW-1133">Transmembrane helix</keyword>
<sequence length="496" mass="54864">MLPSTLTNFLVPFLNVLSLSGFYNLSPSPQSLQFELRHLHAISRDAHVVFSDVQPRTLHTHADSQPPKYTVRPRRISSFRPPSFEAFTHARIRSMRFSQSERLHWDEEEIMAPDVESRETLLELAKMTNNAYVAPDDPEWYDLGGGWDASYPFGWEPDADGFRGHVFATPDNKTVILSIKGTSAGVFGGGGPTVRKDKFNDNLLFSCCCARIDWSWKTVFECHPQSPDSTMWIIGHSLGGALATLLGATFGAPAVAFESPGERMASRRLHLPSPPSTHHITHIYHSADPIAMGTCNGVLSSCALAGYAMEARCHLGKTIFYDTVSNLQWAVDIRTHGIVNVIEKLLSEPWGPSVEIGREVPEMKEENDCVECYSWEFGDFPTPSSDSRRHMINMTQTGEWTENNNASPRFIIALPSPPIRSMIIPINIASSSSNPKLPPGLAKISHDEVVLIELQGSLEVECNHISERDGKLVGKLKVDAFTVSLSSTSSYPSSPT</sequence>
<keyword evidence="11" id="KW-0735">Signal-anchor</keyword>
<dbReference type="GO" id="GO:0004620">
    <property type="term" value="F:phospholipase activity"/>
    <property type="evidence" value="ECO:0007669"/>
    <property type="project" value="TreeGrafter"/>
</dbReference>
<evidence type="ECO:0000256" key="5">
    <source>
        <dbReference type="ARBA" id="ARBA00011137"/>
    </source>
</evidence>
<keyword evidence="19" id="KW-0732">Signal</keyword>
<dbReference type="InterPro" id="IPR050805">
    <property type="entry name" value="ATG15_Lipase"/>
</dbReference>
<evidence type="ECO:0000256" key="16">
    <source>
        <dbReference type="ARBA" id="ARBA00023180"/>
    </source>
</evidence>
<evidence type="ECO:0000259" key="20">
    <source>
        <dbReference type="Pfam" id="PF01764"/>
    </source>
</evidence>
<evidence type="ECO:0000256" key="18">
    <source>
        <dbReference type="ARBA" id="ARBA00029828"/>
    </source>
</evidence>
<feature type="chain" id="PRO_5034134844" description="triacylglycerol lipase" evidence="19">
    <location>
        <begin position="22"/>
        <end position="496"/>
    </location>
</feature>
<comment type="similarity">
    <text evidence="4">Belongs to the AB hydrolase superfamily. Lipase family.</text>
</comment>
<evidence type="ECO:0000256" key="11">
    <source>
        <dbReference type="ARBA" id="ARBA00022968"/>
    </source>
</evidence>
<dbReference type="InterPro" id="IPR029058">
    <property type="entry name" value="AB_hydrolase_fold"/>
</dbReference>
<evidence type="ECO:0000256" key="10">
    <source>
        <dbReference type="ARBA" id="ARBA00022963"/>
    </source>
</evidence>
<evidence type="ECO:0000256" key="8">
    <source>
        <dbReference type="ARBA" id="ARBA00022753"/>
    </source>
</evidence>
<evidence type="ECO:0000256" key="4">
    <source>
        <dbReference type="ARBA" id="ARBA00010701"/>
    </source>
</evidence>
<evidence type="ECO:0000256" key="2">
    <source>
        <dbReference type="ARBA" id="ARBA00004270"/>
    </source>
</evidence>
<dbReference type="EC" id="3.1.1.3" evidence="6"/>
<evidence type="ECO:0000256" key="19">
    <source>
        <dbReference type="SAM" id="SignalP"/>
    </source>
</evidence>
<dbReference type="GO" id="GO:0046461">
    <property type="term" value="P:neutral lipid catabolic process"/>
    <property type="evidence" value="ECO:0007669"/>
    <property type="project" value="TreeGrafter"/>
</dbReference>
<dbReference type="OrthoDB" id="58570at2759"/>
<evidence type="ECO:0000256" key="9">
    <source>
        <dbReference type="ARBA" id="ARBA00022801"/>
    </source>
</evidence>
<proteinExistence type="inferred from homology"/>
<comment type="catalytic activity">
    <reaction evidence="1">
        <text>a triacylglycerol + H2O = a diacylglycerol + a fatty acid + H(+)</text>
        <dbReference type="Rhea" id="RHEA:12044"/>
        <dbReference type="ChEBI" id="CHEBI:15377"/>
        <dbReference type="ChEBI" id="CHEBI:15378"/>
        <dbReference type="ChEBI" id="CHEBI:17855"/>
        <dbReference type="ChEBI" id="CHEBI:18035"/>
        <dbReference type="ChEBI" id="CHEBI:28868"/>
        <dbReference type="EC" id="3.1.1.3"/>
    </reaction>
</comment>
<accession>A0A8H5LX41</accession>
<keyword evidence="9" id="KW-0378">Hydrolase</keyword>
<dbReference type="PANTHER" id="PTHR47175">
    <property type="entry name" value="LIPASE ATG15-RELATED"/>
    <property type="match status" value="1"/>
</dbReference>
<dbReference type="Gene3D" id="3.40.50.1820">
    <property type="entry name" value="alpha/beta hydrolase"/>
    <property type="match status" value="1"/>
</dbReference>
<dbReference type="GO" id="GO:0005775">
    <property type="term" value="C:vacuolar lumen"/>
    <property type="evidence" value="ECO:0007669"/>
    <property type="project" value="TreeGrafter"/>
</dbReference>
<evidence type="ECO:0000256" key="12">
    <source>
        <dbReference type="ARBA" id="ARBA00022989"/>
    </source>
</evidence>
<keyword evidence="16" id="KW-0325">Glycoprotein</keyword>
<comment type="caution">
    <text evidence="21">The sequence shown here is derived from an EMBL/GenBank/DDBJ whole genome shotgun (WGS) entry which is preliminary data.</text>
</comment>
<dbReference type="SUPFAM" id="SSF53474">
    <property type="entry name" value="alpha/beta-Hydrolases"/>
    <property type="match status" value="1"/>
</dbReference>
<dbReference type="PANTHER" id="PTHR47175:SF2">
    <property type="entry name" value="LIPASE ATG15-RELATED"/>
    <property type="match status" value="1"/>
</dbReference>
<keyword evidence="22" id="KW-1185">Reference proteome</keyword>
<evidence type="ECO:0000256" key="7">
    <source>
        <dbReference type="ARBA" id="ARBA00022692"/>
    </source>
</evidence>
<keyword evidence="13" id="KW-0072">Autophagy</keyword>
<keyword evidence="7" id="KW-0812">Transmembrane</keyword>
<evidence type="ECO:0000256" key="17">
    <source>
        <dbReference type="ARBA" id="ARBA00024663"/>
    </source>
</evidence>
<evidence type="ECO:0000313" key="22">
    <source>
        <dbReference type="Proteomes" id="UP000565441"/>
    </source>
</evidence>
<reference evidence="21 22" key="1">
    <citation type="journal article" date="2020" name="ISME J.">
        <title>Uncovering the hidden diversity of litter-decomposition mechanisms in mushroom-forming fungi.</title>
        <authorList>
            <person name="Floudas D."/>
            <person name="Bentzer J."/>
            <person name="Ahren D."/>
            <person name="Johansson T."/>
            <person name="Persson P."/>
            <person name="Tunlid A."/>
        </authorList>
    </citation>
    <scope>NUCLEOTIDE SEQUENCE [LARGE SCALE GENOMIC DNA]</scope>
    <source>
        <strain evidence="21 22">CBS 661.87</strain>
    </source>
</reference>
<name>A0A8H5LX41_9AGAR</name>
<dbReference type="GO" id="GO:0034496">
    <property type="term" value="P:multivesicular body membrane disassembly"/>
    <property type="evidence" value="ECO:0007669"/>
    <property type="project" value="TreeGrafter"/>
</dbReference>
<dbReference type="GO" id="GO:0004806">
    <property type="term" value="F:triacylglycerol lipase activity"/>
    <property type="evidence" value="ECO:0007669"/>
    <property type="project" value="UniProtKB-EC"/>
</dbReference>
<keyword evidence="8" id="KW-0967">Endosome</keyword>
<gene>
    <name evidence="21" type="ORF">D9615_010102</name>
</gene>
<comment type="subcellular location">
    <subcellularLocation>
        <location evidence="3">Endosome</location>
        <location evidence="3">Multivesicular body membrane</location>
        <topology evidence="3">Single-pass type II membrane protein</topology>
    </subcellularLocation>
    <subcellularLocation>
        <location evidence="2">Prevacuolar compartment membrane</location>
        <topology evidence="2">Single-pass type II membrane protein</topology>
    </subcellularLocation>
</comment>
<feature type="domain" description="Fungal lipase-type" evidence="20">
    <location>
        <begin position="218"/>
        <end position="248"/>
    </location>
</feature>
<dbReference type="AlphaFoldDB" id="A0A8H5LX41"/>
<dbReference type="Pfam" id="PF01764">
    <property type="entry name" value="Lipase_3"/>
    <property type="match status" value="1"/>
</dbReference>
<organism evidence="21 22">
    <name type="scientific">Tricholomella constricta</name>
    <dbReference type="NCBI Taxonomy" id="117010"/>
    <lineage>
        <taxon>Eukaryota</taxon>
        <taxon>Fungi</taxon>
        <taxon>Dikarya</taxon>
        <taxon>Basidiomycota</taxon>
        <taxon>Agaricomycotina</taxon>
        <taxon>Agaricomycetes</taxon>
        <taxon>Agaricomycetidae</taxon>
        <taxon>Agaricales</taxon>
        <taxon>Tricholomatineae</taxon>
        <taxon>Lyophyllaceae</taxon>
        <taxon>Tricholomella</taxon>
    </lineage>
</organism>
<evidence type="ECO:0000256" key="14">
    <source>
        <dbReference type="ARBA" id="ARBA00023098"/>
    </source>
</evidence>
<dbReference type="GO" id="GO:0034727">
    <property type="term" value="P:piecemeal microautophagy of the nucleus"/>
    <property type="evidence" value="ECO:0007669"/>
    <property type="project" value="TreeGrafter"/>
</dbReference>
<dbReference type="Proteomes" id="UP000565441">
    <property type="component" value="Unassembled WGS sequence"/>
</dbReference>
<evidence type="ECO:0000313" key="21">
    <source>
        <dbReference type="EMBL" id="KAF5372758.1"/>
    </source>
</evidence>
<evidence type="ECO:0000256" key="15">
    <source>
        <dbReference type="ARBA" id="ARBA00023136"/>
    </source>
</evidence>
<protein>
    <recommendedName>
        <fullName evidence="6">triacylglycerol lipase</fullName>
        <ecNumber evidence="6">3.1.1.3</ecNumber>
    </recommendedName>
    <alternativeName>
        <fullName evidence="18">Autophagy-related protein 15</fullName>
    </alternativeName>
</protein>
<keyword evidence="14" id="KW-0443">Lipid metabolism</keyword>
<dbReference type="GO" id="GO:0006660">
    <property type="term" value="P:phosphatidylserine catabolic process"/>
    <property type="evidence" value="ECO:0007669"/>
    <property type="project" value="TreeGrafter"/>
</dbReference>
<evidence type="ECO:0000256" key="13">
    <source>
        <dbReference type="ARBA" id="ARBA00023006"/>
    </source>
</evidence>
<evidence type="ECO:0000256" key="6">
    <source>
        <dbReference type="ARBA" id="ARBA00013279"/>
    </source>
</evidence>
<keyword evidence="10" id="KW-0442">Lipid degradation</keyword>
<evidence type="ECO:0000256" key="1">
    <source>
        <dbReference type="ARBA" id="ARBA00001024"/>
    </source>
</evidence>